<evidence type="ECO:0000313" key="2">
    <source>
        <dbReference type="Proteomes" id="UP000485058"/>
    </source>
</evidence>
<keyword evidence="2" id="KW-1185">Reference proteome</keyword>
<dbReference type="AlphaFoldDB" id="A0A699Z6W0"/>
<sequence length="53" mass="5962">MGGAAIALTNKPSLRARAKYELEYQQRNKLVNDRLPKQQQGAASTVCRVPEYQ</sequence>
<comment type="caution">
    <text evidence="1">The sequence shown here is derived from an EMBL/GenBank/DDBJ whole genome shotgun (WGS) entry which is preliminary data.</text>
</comment>
<evidence type="ECO:0000313" key="1">
    <source>
        <dbReference type="EMBL" id="GFH11222.1"/>
    </source>
</evidence>
<dbReference type="Proteomes" id="UP000485058">
    <property type="component" value="Unassembled WGS sequence"/>
</dbReference>
<organism evidence="1 2">
    <name type="scientific">Haematococcus lacustris</name>
    <name type="common">Green alga</name>
    <name type="synonym">Haematococcus pluvialis</name>
    <dbReference type="NCBI Taxonomy" id="44745"/>
    <lineage>
        <taxon>Eukaryota</taxon>
        <taxon>Viridiplantae</taxon>
        <taxon>Chlorophyta</taxon>
        <taxon>core chlorophytes</taxon>
        <taxon>Chlorophyceae</taxon>
        <taxon>CS clade</taxon>
        <taxon>Chlamydomonadales</taxon>
        <taxon>Haematococcaceae</taxon>
        <taxon>Haematococcus</taxon>
    </lineage>
</organism>
<protein>
    <submittedName>
        <fullName evidence="1">Uncharacterized protein</fullName>
    </submittedName>
</protein>
<gene>
    <name evidence="1" type="ORF">HaLaN_06690</name>
</gene>
<name>A0A699Z6W0_HAELA</name>
<reference evidence="1 2" key="1">
    <citation type="submission" date="2020-02" db="EMBL/GenBank/DDBJ databases">
        <title>Draft genome sequence of Haematococcus lacustris strain NIES-144.</title>
        <authorList>
            <person name="Morimoto D."/>
            <person name="Nakagawa S."/>
            <person name="Yoshida T."/>
            <person name="Sawayama S."/>
        </authorList>
    </citation>
    <scope>NUCLEOTIDE SEQUENCE [LARGE SCALE GENOMIC DNA]</scope>
    <source>
        <strain evidence="1 2">NIES-144</strain>
    </source>
</reference>
<accession>A0A699Z6W0</accession>
<proteinExistence type="predicted"/>
<dbReference type="EMBL" id="BLLF01000384">
    <property type="protein sequence ID" value="GFH11222.1"/>
    <property type="molecule type" value="Genomic_DNA"/>
</dbReference>